<feature type="domain" description="Rhodanese" evidence="1">
    <location>
        <begin position="28"/>
        <end position="120"/>
    </location>
</feature>
<dbReference type="GO" id="GO:0004792">
    <property type="term" value="F:thiosulfate-cyanide sulfurtransferase activity"/>
    <property type="evidence" value="ECO:0007669"/>
    <property type="project" value="TreeGrafter"/>
</dbReference>
<dbReference type="SMART" id="SM00450">
    <property type="entry name" value="RHOD"/>
    <property type="match status" value="1"/>
</dbReference>
<dbReference type="SUPFAM" id="SSF52821">
    <property type="entry name" value="Rhodanese/Cell cycle control phosphatase"/>
    <property type="match status" value="1"/>
</dbReference>
<evidence type="ECO:0000259" key="1">
    <source>
        <dbReference type="PROSITE" id="PS50206"/>
    </source>
</evidence>
<reference evidence="2 3" key="1">
    <citation type="submission" date="2006-03" db="EMBL/GenBank/DDBJ databases">
        <authorList>
            <person name="Pinhassi J."/>
            <person name="Pedros-Alio C."/>
            <person name="Ferriera S."/>
            <person name="Johnson J."/>
            <person name="Kravitz S."/>
            <person name="Halpern A."/>
            <person name="Remington K."/>
            <person name="Beeson K."/>
            <person name="Tran B."/>
            <person name="Rogers Y.-H."/>
            <person name="Friedman R."/>
            <person name="Venter J.C."/>
        </authorList>
    </citation>
    <scope>NUCLEOTIDE SEQUENCE [LARGE SCALE GENOMIC DNA]</scope>
    <source>
        <strain evidence="2 3">RED65</strain>
    </source>
</reference>
<keyword evidence="3" id="KW-1185">Reference proteome</keyword>
<dbReference type="EMBL" id="AAQH01000019">
    <property type="protein sequence ID" value="EAT11314.1"/>
    <property type="molecule type" value="Genomic_DNA"/>
</dbReference>
<dbReference type="AlphaFoldDB" id="Q1MZF2"/>
<comment type="caution">
    <text evidence="2">The sequence shown here is derived from an EMBL/GenBank/DDBJ whole genome shotgun (WGS) entry which is preliminary data.</text>
</comment>
<organism evidence="2 3">
    <name type="scientific">Bermanella marisrubri</name>
    <dbReference type="NCBI Taxonomy" id="207949"/>
    <lineage>
        <taxon>Bacteria</taxon>
        <taxon>Pseudomonadati</taxon>
        <taxon>Pseudomonadota</taxon>
        <taxon>Gammaproteobacteria</taxon>
        <taxon>Oceanospirillales</taxon>
        <taxon>Oceanospirillaceae</taxon>
        <taxon>Bermanella</taxon>
    </lineage>
</organism>
<dbReference type="PANTHER" id="PTHR44086">
    <property type="entry name" value="THIOSULFATE SULFURTRANSFERASE RDL2, MITOCHONDRIAL-RELATED"/>
    <property type="match status" value="1"/>
</dbReference>
<dbReference type="HOGENOM" id="CLU_089574_6_2_6"/>
<proteinExistence type="predicted"/>
<dbReference type="PROSITE" id="PS50206">
    <property type="entry name" value="RHODANESE_3"/>
    <property type="match status" value="1"/>
</dbReference>
<dbReference type="Pfam" id="PF00581">
    <property type="entry name" value="Rhodanese"/>
    <property type="match status" value="1"/>
</dbReference>
<dbReference type="STRING" id="207949.RED65_12842"/>
<dbReference type="RefSeq" id="WP_007018571.1">
    <property type="nucleotide sequence ID" value="NZ_CH724117.1"/>
</dbReference>
<dbReference type="InterPro" id="IPR036873">
    <property type="entry name" value="Rhodanese-like_dom_sf"/>
</dbReference>
<accession>Q1MZF2</accession>
<evidence type="ECO:0000313" key="3">
    <source>
        <dbReference type="Proteomes" id="UP000004263"/>
    </source>
</evidence>
<dbReference type="PANTHER" id="PTHR44086:SF10">
    <property type="entry name" value="THIOSULFATE SULFURTRANSFERASE_RHODANESE-LIKE DOMAIN-CONTAINING PROTEIN 3"/>
    <property type="match status" value="1"/>
</dbReference>
<protein>
    <submittedName>
        <fullName evidence="2">Metallo-beta-lactamase family protein</fullName>
    </submittedName>
</protein>
<dbReference type="Gene3D" id="3.40.250.10">
    <property type="entry name" value="Rhodanese-like domain"/>
    <property type="match status" value="1"/>
</dbReference>
<name>Q1MZF2_9GAMM</name>
<dbReference type="OrthoDB" id="9791096at2"/>
<evidence type="ECO:0000313" key="2">
    <source>
        <dbReference type="EMBL" id="EAT11314.1"/>
    </source>
</evidence>
<sequence length="127" mass="14094">MSLTKDELLNEARQNIHIIDADETQAMMQQGATLLDVREPSEFDAGHLPDSVHIPRGLLEFMVGNHPKLSDFDQPLVVYCKNGGRSTLAADLLQKMGFKTVRMLGGGFDDWAGTVHKVEVPENQYQG</sequence>
<dbReference type="InterPro" id="IPR001763">
    <property type="entry name" value="Rhodanese-like_dom"/>
</dbReference>
<gene>
    <name evidence="2" type="ORF">RED65_12842</name>
</gene>
<dbReference type="Proteomes" id="UP000004263">
    <property type="component" value="Unassembled WGS sequence"/>
</dbReference>